<dbReference type="NCBIfam" id="TIGR00543">
    <property type="entry name" value="isochor_syn"/>
    <property type="match status" value="1"/>
</dbReference>
<dbReference type="SUPFAM" id="SSF52518">
    <property type="entry name" value="Thiamin diphosphate-binding fold (THDP-binding)"/>
    <property type="match status" value="2"/>
</dbReference>
<dbReference type="InterPro" id="IPR029061">
    <property type="entry name" value="THDP-binding"/>
</dbReference>
<evidence type="ECO:0000259" key="10">
    <source>
        <dbReference type="Pfam" id="PF00425"/>
    </source>
</evidence>
<dbReference type="InterPro" id="IPR004433">
    <property type="entry name" value="MenaQ_synth_MenD"/>
</dbReference>
<dbReference type="InterPro" id="IPR004561">
    <property type="entry name" value="IsoChor_synthase"/>
</dbReference>
<evidence type="ECO:0000259" key="12">
    <source>
        <dbReference type="Pfam" id="PF16582"/>
    </source>
</evidence>
<dbReference type="InterPro" id="IPR005801">
    <property type="entry name" value="ADC_synthase"/>
</dbReference>
<reference evidence="13 14" key="1">
    <citation type="journal article" date="2014" name="BMC Genomics">
        <title>Oil accumulation mechanisms of the oleaginous microalga Chlorella protothecoides revealed through its genome, transcriptomes, and proteomes.</title>
        <authorList>
            <person name="Gao C."/>
            <person name="Wang Y."/>
            <person name="Shen Y."/>
            <person name="Yan D."/>
            <person name="He X."/>
            <person name="Dai J."/>
            <person name="Wu Q."/>
        </authorList>
    </citation>
    <scope>NUCLEOTIDE SEQUENCE [LARGE SCALE GENOMIC DNA]</scope>
    <source>
        <strain evidence="13 14">0710</strain>
    </source>
</reference>
<dbReference type="EC" id="5.4.4.2" evidence="3"/>
<dbReference type="GO" id="GO:0008909">
    <property type="term" value="F:isochorismate synthase activity"/>
    <property type="evidence" value="ECO:0007669"/>
    <property type="project" value="UniProtKB-EC"/>
</dbReference>
<dbReference type="InterPro" id="IPR032264">
    <property type="entry name" value="MenD_middle"/>
</dbReference>
<dbReference type="Pfam" id="PF00425">
    <property type="entry name" value="Chorismate_bind"/>
    <property type="match status" value="1"/>
</dbReference>
<keyword evidence="5" id="KW-0479">Metal-binding</keyword>
<evidence type="ECO:0000256" key="1">
    <source>
        <dbReference type="ARBA" id="ARBA00000799"/>
    </source>
</evidence>
<evidence type="ECO:0000256" key="5">
    <source>
        <dbReference type="ARBA" id="ARBA00022723"/>
    </source>
</evidence>
<dbReference type="SUPFAM" id="SSF56322">
    <property type="entry name" value="ADC synthase"/>
    <property type="match status" value="1"/>
</dbReference>
<feature type="domain" description="Thiamine pyrophosphate enzyme N-terminal TPP-binding" evidence="11">
    <location>
        <begin position="545"/>
        <end position="656"/>
    </location>
</feature>
<dbReference type="AlphaFoldDB" id="A0A087SN26"/>
<dbReference type="GO" id="GO:0070204">
    <property type="term" value="F:2-succinyl-5-enolpyruvyl-6-hydroxy-3-cyclohexene-1-carboxylic-acid synthase activity"/>
    <property type="evidence" value="ECO:0007669"/>
    <property type="project" value="InterPro"/>
</dbReference>
<evidence type="ECO:0000256" key="4">
    <source>
        <dbReference type="ARBA" id="ARBA00022679"/>
    </source>
</evidence>
<feature type="domain" description="Menaquinone biosynthesis protein MenD middle" evidence="12">
    <location>
        <begin position="719"/>
        <end position="959"/>
    </location>
</feature>
<proteinExistence type="inferred from homology"/>
<organism evidence="13 14">
    <name type="scientific">Auxenochlorella protothecoides</name>
    <name type="common">Green microalga</name>
    <name type="synonym">Chlorella protothecoides</name>
    <dbReference type="NCBI Taxonomy" id="3075"/>
    <lineage>
        <taxon>Eukaryota</taxon>
        <taxon>Viridiplantae</taxon>
        <taxon>Chlorophyta</taxon>
        <taxon>core chlorophytes</taxon>
        <taxon>Trebouxiophyceae</taxon>
        <taxon>Chlorellales</taxon>
        <taxon>Chlorellaceae</taxon>
        <taxon>Auxenochlorella</taxon>
    </lineage>
</organism>
<dbReference type="Gene3D" id="3.40.50.970">
    <property type="match status" value="2"/>
</dbReference>
<sequence>MPAPSPPPPPVHVHCQTLPPCKDLAAGKEQVEKALDAAVAARAGLPAALIRCEAQVPRTHSALAWLQAQRAGTSGAAAPSRPAPTLYFSPRLSPGPDSAGAAAAACEEGAGAVAGVGAAALWRGAPGEALDAARLHGMQRFTSAAAPRVRALGGSRFDAQRGLSPEWAAFGTFTFLIPSVEAAVTLAQELLDEESAEGEAAPCTPSLLDPGTALENYIAGGQQGLDDLLEALEGTPALGAPATGGDCGTRDPDCGAAALSKVVLARRSELRLSGGADPLALLASLQARNPRAYALFLELEGGEAFLSCTPERLYSRSGRSVASEAVAGTRARGGGSVENDFWLALDLLQSKKEHAEFTIVRDWVYEALRGICATVRVDVRKTVLKQESLQHLYGQLSGTLLPAATDADLLAALHPTPAVCGRPREASRDMLSSLEPFDRGFYSGPFGWLGGQGAEFAVAIRSALFVPEVQAPEFPGVQALGPTAMRVALYAGVGIVPGSKASLEWAELDLKVAALDRLLTPVPALQQARKRGSQWGAPNLNAAYARILVEELCRLGCSTFCIAPGSRSSPLTLAAAQHPRVQLVSGMDERSLAFWALGHGRSGAAPAVILTTSGTAVANLLPAAVEGWQSGTPLIILTADRPAEVRGSGANQTIHQPGIFSSYVCWQADLAPPSSAMPPQHLLGSLDRAVAAAGAGPVHLNVQLREPLGPVPEPWESTAWLEGLGDWATSSRPWSVQLEAAACASRLPHSLLAALSTATRGLLVAGELRAPEDRAAALAVSRALRWPLLADVLSGLRVGATGVPEGLIACGDNILAAQDPGMCTALRPDVVLQLGGRLTSKRISAFLAASSARGSSAGNDSAAWWVVDASPHSFDEHGCLAGRVRLPLGALERLLREAGVLVEGAAAAPFTSPYLELWRTMDREVGFLVRQRLNSAPYGEAHIAACLASSLPRGHALYIGNSMPIRDMDMFADGLALSGCTQGQVPSLGCPVGANRGASGIDGVLSSAAGFASGLGMPTTLVVGDLSFLHDTNGLMLLRSGKETWDRA</sequence>
<dbReference type="GO" id="GO:0030976">
    <property type="term" value="F:thiamine pyrophosphate binding"/>
    <property type="evidence" value="ECO:0007669"/>
    <property type="project" value="InterPro"/>
</dbReference>
<dbReference type="GeneID" id="23612694"/>
<dbReference type="Pfam" id="PF02776">
    <property type="entry name" value="TPP_enzyme_N"/>
    <property type="match status" value="1"/>
</dbReference>
<name>A0A087SN26_AUXPR</name>
<dbReference type="RefSeq" id="XP_011400097.1">
    <property type="nucleotide sequence ID" value="XM_011401795.1"/>
</dbReference>
<evidence type="ECO:0000259" key="11">
    <source>
        <dbReference type="Pfam" id="PF02776"/>
    </source>
</evidence>
<dbReference type="InterPro" id="IPR012001">
    <property type="entry name" value="Thiamin_PyroP_enz_TPP-bd_dom"/>
</dbReference>
<evidence type="ECO:0000256" key="7">
    <source>
        <dbReference type="ARBA" id="ARBA00023052"/>
    </source>
</evidence>
<evidence type="ECO:0000313" key="14">
    <source>
        <dbReference type="Proteomes" id="UP000028924"/>
    </source>
</evidence>
<keyword evidence="9" id="KW-0413">Isomerase</keyword>
<comment type="similarity">
    <text evidence="2">Belongs to the isochorismate synthase family.</text>
</comment>
<dbReference type="CDD" id="cd07037">
    <property type="entry name" value="TPP_PYR_MenD"/>
    <property type="match status" value="1"/>
</dbReference>
<keyword evidence="6" id="KW-0460">Magnesium</keyword>
<keyword evidence="8" id="KW-0464">Manganese</keyword>
<dbReference type="EMBL" id="KL662143">
    <property type="protein sequence ID" value="KFM27130.1"/>
    <property type="molecule type" value="Genomic_DNA"/>
</dbReference>
<dbReference type="PANTHER" id="PTHR42916">
    <property type="entry name" value="2-SUCCINYL-5-ENOLPYRUVYL-6-HYDROXY-3-CYCLOHEXENE-1-CARBOXYLATE SYNTHASE"/>
    <property type="match status" value="1"/>
</dbReference>
<dbReference type="Gene3D" id="3.40.50.1220">
    <property type="entry name" value="TPP-binding domain"/>
    <property type="match status" value="1"/>
</dbReference>
<accession>A0A087SN26</accession>
<comment type="catalytic activity">
    <reaction evidence="1">
        <text>chorismate = isochorismate</text>
        <dbReference type="Rhea" id="RHEA:18985"/>
        <dbReference type="ChEBI" id="CHEBI:29748"/>
        <dbReference type="ChEBI" id="CHEBI:29780"/>
        <dbReference type="EC" id="5.4.4.2"/>
    </reaction>
</comment>
<evidence type="ECO:0000256" key="8">
    <source>
        <dbReference type="ARBA" id="ARBA00023211"/>
    </source>
</evidence>
<evidence type="ECO:0000256" key="6">
    <source>
        <dbReference type="ARBA" id="ARBA00022842"/>
    </source>
</evidence>
<dbReference type="Gene3D" id="3.60.120.10">
    <property type="entry name" value="Anthranilate synthase"/>
    <property type="match status" value="1"/>
</dbReference>
<dbReference type="PANTHER" id="PTHR42916:SF1">
    <property type="entry name" value="PROTEIN PHYLLO, CHLOROPLASTIC"/>
    <property type="match status" value="1"/>
</dbReference>
<dbReference type="NCBIfam" id="TIGR00173">
    <property type="entry name" value="menD"/>
    <property type="match status" value="1"/>
</dbReference>
<keyword evidence="14" id="KW-1185">Reference proteome</keyword>
<dbReference type="OrthoDB" id="8119704at2759"/>
<dbReference type="KEGG" id="apro:F751_1303"/>
<dbReference type="HAMAP" id="MF_01659">
    <property type="entry name" value="MenD"/>
    <property type="match status" value="1"/>
</dbReference>
<evidence type="ECO:0000256" key="2">
    <source>
        <dbReference type="ARBA" id="ARBA00005297"/>
    </source>
</evidence>
<evidence type="ECO:0000256" key="3">
    <source>
        <dbReference type="ARBA" id="ARBA00012824"/>
    </source>
</evidence>
<evidence type="ECO:0000256" key="9">
    <source>
        <dbReference type="ARBA" id="ARBA00023235"/>
    </source>
</evidence>
<dbReference type="STRING" id="3075.A0A087SN26"/>
<gene>
    <name evidence="13" type="ORF">F751_1303</name>
</gene>
<dbReference type="GO" id="GO:0009234">
    <property type="term" value="P:menaquinone biosynthetic process"/>
    <property type="evidence" value="ECO:0007669"/>
    <property type="project" value="InterPro"/>
</dbReference>
<dbReference type="Pfam" id="PF16582">
    <property type="entry name" value="TPP_enzyme_M_2"/>
    <property type="match status" value="1"/>
</dbReference>
<evidence type="ECO:0000313" key="13">
    <source>
        <dbReference type="EMBL" id="KFM27130.1"/>
    </source>
</evidence>
<feature type="domain" description="Chorismate-utilising enzyme C-terminal" evidence="10">
    <location>
        <begin position="258"/>
        <end position="511"/>
    </location>
</feature>
<dbReference type="GO" id="GO:0046872">
    <property type="term" value="F:metal ion binding"/>
    <property type="evidence" value="ECO:0007669"/>
    <property type="project" value="UniProtKB-KW"/>
</dbReference>
<keyword evidence="7" id="KW-0786">Thiamine pyrophosphate</keyword>
<protein>
    <recommendedName>
        <fullName evidence="3">isochorismate synthase</fullName>
        <ecNumber evidence="3">5.4.4.2</ecNumber>
    </recommendedName>
</protein>
<dbReference type="InterPro" id="IPR015890">
    <property type="entry name" value="Chorismate_C"/>
</dbReference>
<dbReference type="eggNOG" id="KOG1223">
    <property type="taxonomic scope" value="Eukaryota"/>
</dbReference>
<dbReference type="Proteomes" id="UP000028924">
    <property type="component" value="Unassembled WGS sequence"/>
</dbReference>
<keyword evidence="4" id="KW-0808">Transferase</keyword>